<dbReference type="RefSeq" id="XP_007744983.1">
    <property type="nucleotide sequence ID" value="XM_007746793.1"/>
</dbReference>
<evidence type="ECO:0000256" key="3">
    <source>
        <dbReference type="ARBA" id="ARBA00023002"/>
    </source>
</evidence>
<dbReference type="Pfam" id="PF00106">
    <property type="entry name" value="adh_short"/>
    <property type="match status" value="1"/>
</dbReference>
<name>W9XLF7_9EURO</name>
<dbReference type="GeneID" id="19190910"/>
<dbReference type="AlphaFoldDB" id="W9XLF7"/>
<dbReference type="GO" id="GO:0016616">
    <property type="term" value="F:oxidoreductase activity, acting on the CH-OH group of donors, NAD or NADP as acceptor"/>
    <property type="evidence" value="ECO:0007669"/>
    <property type="project" value="TreeGrafter"/>
</dbReference>
<keyword evidence="7" id="KW-1185">Reference proteome</keyword>
<dbReference type="PANTHER" id="PTHR44229">
    <property type="entry name" value="15-HYDROXYPROSTAGLANDIN DEHYDROGENASE [NAD(+)]"/>
    <property type="match status" value="1"/>
</dbReference>
<comment type="similarity">
    <text evidence="1 4">Belongs to the short-chain dehydrogenases/reductases (SDR) family.</text>
</comment>
<comment type="caution">
    <text evidence="6">The sequence shown here is derived from an EMBL/GenBank/DDBJ whole genome shotgun (WGS) entry which is preliminary data.</text>
</comment>
<dbReference type="HOGENOM" id="CLU_010194_13_0_1"/>
<dbReference type="SUPFAM" id="SSF51735">
    <property type="entry name" value="NAD(P)-binding Rossmann-fold domains"/>
    <property type="match status" value="1"/>
</dbReference>
<dbReference type="PANTHER" id="PTHR44229:SF4">
    <property type="entry name" value="15-HYDROXYPROSTAGLANDIN DEHYDROGENASE [NAD(+)]"/>
    <property type="match status" value="1"/>
</dbReference>
<dbReference type="InterPro" id="IPR020904">
    <property type="entry name" value="Sc_DH/Rdtase_CS"/>
</dbReference>
<keyword evidence="2" id="KW-0521">NADP</keyword>
<organism evidence="6 7">
    <name type="scientific">Cladophialophora psammophila CBS 110553</name>
    <dbReference type="NCBI Taxonomy" id="1182543"/>
    <lineage>
        <taxon>Eukaryota</taxon>
        <taxon>Fungi</taxon>
        <taxon>Dikarya</taxon>
        <taxon>Ascomycota</taxon>
        <taxon>Pezizomycotina</taxon>
        <taxon>Eurotiomycetes</taxon>
        <taxon>Chaetothyriomycetidae</taxon>
        <taxon>Chaetothyriales</taxon>
        <taxon>Herpotrichiellaceae</taxon>
        <taxon>Cladophialophora</taxon>
    </lineage>
</organism>
<evidence type="ECO:0008006" key="8">
    <source>
        <dbReference type="Google" id="ProtNLM"/>
    </source>
</evidence>
<dbReference type="PROSITE" id="PS00061">
    <property type="entry name" value="ADH_SHORT"/>
    <property type="match status" value="1"/>
</dbReference>
<proteinExistence type="inferred from homology"/>
<evidence type="ECO:0000256" key="1">
    <source>
        <dbReference type="ARBA" id="ARBA00006484"/>
    </source>
</evidence>
<dbReference type="Gene3D" id="3.40.50.720">
    <property type="entry name" value="NAD(P)-binding Rossmann-like Domain"/>
    <property type="match status" value="1"/>
</dbReference>
<evidence type="ECO:0000256" key="5">
    <source>
        <dbReference type="SAM" id="MobiDB-lite"/>
    </source>
</evidence>
<evidence type="ECO:0000256" key="4">
    <source>
        <dbReference type="RuleBase" id="RU000363"/>
    </source>
</evidence>
<dbReference type="InterPro" id="IPR036291">
    <property type="entry name" value="NAD(P)-bd_dom_sf"/>
</dbReference>
<dbReference type="GO" id="GO:0005737">
    <property type="term" value="C:cytoplasm"/>
    <property type="evidence" value="ECO:0007669"/>
    <property type="project" value="TreeGrafter"/>
</dbReference>
<dbReference type="eggNOG" id="KOG4169">
    <property type="taxonomic scope" value="Eukaryota"/>
</dbReference>
<reference evidence="6 7" key="1">
    <citation type="submission" date="2013-03" db="EMBL/GenBank/DDBJ databases">
        <title>The Genome Sequence of Cladophialophora psammophila CBS 110553.</title>
        <authorList>
            <consortium name="The Broad Institute Genomics Platform"/>
            <person name="Cuomo C."/>
            <person name="de Hoog S."/>
            <person name="Gorbushina A."/>
            <person name="Walker B."/>
            <person name="Young S.K."/>
            <person name="Zeng Q."/>
            <person name="Gargeya S."/>
            <person name="Fitzgerald M."/>
            <person name="Haas B."/>
            <person name="Abouelleil A."/>
            <person name="Allen A.W."/>
            <person name="Alvarado L."/>
            <person name="Arachchi H.M."/>
            <person name="Berlin A.M."/>
            <person name="Chapman S.B."/>
            <person name="Gainer-Dewar J."/>
            <person name="Goldberg J."/>
            <person name="Griggs A."/>
            <person name="Gujja S."/>
            <person name="Hansen M."/>
            <person name="Howarth C."/>
            <person name="Imamovic A."/>
            <person name="Ireland A."/>
            <person name="Larimer J."/>
            <person name="McCowan C."/>
            <person name="Murphy C."/>
            <person name="Pearson M."/>
            <person name="Poon T.W."/>
            <person name="Priest M."/>
            <person name="Roberts A."/>
            <person name="Saif S."/>
            <person name="Shea T."/>
            <person name="Sisk P."/>
            <person name="Sykes S."/>
            <person name="Wortman J."/>
            <person name="Nusbaum C."/>
            <person name="Birren B."/>
        </authorList>
    </citation>
    <scope>NUCLEOTIDE SEQUENCE [LARGE SCALE GENOMIC DNA]</scope>
    <source>
        <strain evidence="6 7">CBS 110553</strain>
    </source>
</reference>
<evidence type="ECO:0000256" key="2">
    <source>
        <dbReference type="ARBA" id="ARBA00022857"/>
    </source>
</evidence>
<gene>
    <name evidence="6" type="ORF">A1O5_06198</name>
</gene>
<sequence length="257" mass="28533">MKIFIADRNIEGAEEAAKELNKNGQVAWAVQVDVADWDSQRKGFEAAVNKLGHIDYVFPVAGITETSWLPNRPNATVFEKPNLSVFEVNGTGALYTSALAIQQFRRQQPNKYGFRGKIVAVASATAFYYISTLPIYTASKHAVVGFARSFGKYLPEEKITLNAICPNIVRTNISTGEFYQNADARGLLIHVDSLVEAFESLLGASDVSGEAIEILPGNEGHRIKEIPEYTNEKVKESVELTQNRSHRSRKFHEPVET</sequence>
<dbReference type="OrthoDB" id="5371740at2759"/>
<dbReference type="PRINTS" id="PR00080">
    <property type="entry name" value="SDRFAMILY"/>
</dbReference>
<dbReference type="InterPro" id="IPR002347">
    <property type="entry name" value="SDR_fam"/>
</dbReference>
<keyword evidence="3" id="KW-0560">Oxidoreductase</keyword>
<evidence type="ECO:0000313" key="6">
    <source>
        <dbReference type="EMBL" id="EXJ71204.1"/>
    </source>
</evidence>
<dbReference type="Proteomes" id="UP000019471">
    <property type="component" value="Unassembled WGS sequence"/>
</dbReference>
<evidence type="ECO:0000313" key="7">
    <source>
        <dbReference type="Proteomes" id="UP000019471"/>
    </source>
</evidence>
<accession>W9XLF7</accession>
<dbReference type="EMBL" id="AMGX01000008">
    <property type="protein sequence ID" value="EXJ71204.1"/>
    <property type="molecule type" value="Genomic_DNA"/>
</dbReference>
<protein>
    <recommendedName>
        <fullName evidence="8">NAD(P)-binding protein</fullName>
    </recommendedName>
</protein>
<dbReference type="STRING" id="1182543.W9XLF7"/>
<feature type="region of interest" description="Disordered" evidence="5">
    <location>
        <begin position="234"/>
        <end position="257"/>
    </location>
</feature>
<dbReference type="PRINTS" id="PR00081">
    <property type="entry name" value="GDHRDH"/>
</dbReference>